<organism evidence="8 9">
    <name type="scientific">Candidatus Caccosoma faecigallinarum</name>
    <dbReference type="NCBI Taxonomy" id="2840720"/>
    <lineage>
        <taxon>Bacteria</taxon>
        <taxon>Bacillati</taxon>
        <taxon>Bacillota</taxon>
        <taxon>Bacillota incertae sedis</taxon>
        <taxon>Candidatus Caccosoma</taxon>
    </lineage>
</organism>
<comment type="caution">
    <text evidence="5">Lacks conserved residue(s) required for the propagation of feature annotation.</text>
</comment>
<dbReference type="EMBL" id="DVKI01000050">
    <property type="protein sequence ID" value="HIT17085.1"/>
    <property type="molecule type" value="Genomic_DNA"/>
</dbReference>
<proteinExistence type="predicted"/>
<name>A0A9D1G858_9FIRM</name>
<feature type="transmembrane region" description="Helical" evidence="6">
    <location>
        <begin position="12"/>
        <end position="33"/>
    </location>
</feature>
<evidence type="ECO:0000256" key="6">
    <source>
        <dbReference type="SAM" id="Phobius"/>
    </source>
</evidence>
<comment type="caution">
    <text evidence="8">The sequence shown here is derived from an EMBL/GenBank/DDBJ whole genome shotgun (WGS) entry which is preliminary data.</text>
</comment>
<dbReference type="PROSITE" id="PS51098">
    <property type="entry name" value="PTS_EIIB_TYPE_1"/>
    <property type="match status" value="1"/>
</dbReference>
<protein>
    <submittedName>
        <fullName evidence="8">PTS transporter subunit EIIB</fullName>
    </submittedName>
</protein>
<dbReference type="GO" id="GO:0009401">
    <property type="term" value="P:phosphoenolpyruvate-dependent sugar phosphotransferase system"/>
    <property type="evidence" value="ECO:0007669"/>
    <property type="project" value="UniProtKB-KW"/>
</dbReference>
<keyword evidence="6" id="KW-0472">Membrane</keyword>
<dbReference type="GO" id="GO:0015764">
    <property type="term" value="P:N-acetylglucosamine transport"/>
    <property type="evidence" value="ECO:0007669"/>
    <property type="project" value="TreeGrafter"/>
</dbReference>
<dbReference type="PANTHER" id="PTHR30009">
    <property type="entry name" value="CYTOCHROME C-TYPE SYNTHESIS PROTEIN AND PTS TRANSMEMBRANE COMPONENT"/>
    <property type="match status" value="1"/>
</dbReference>
<keyword evidence="6" id="KW-0812">Transmembrane</keyword>
<dbReference type="GO" id="GO:0008982">
    <property type="term" value="F:protein-N(PI)-phosphohistidine-sugar phosphotransferase activity"/>
    <property type="evidence" value="ECO:0007669"/>
    <property type="project" value="InterPro"/>
</dbReference>
<keyword evidence="1" id="KW-0813">Transport</keyword>
<dbReference type="InterPro" id="IPR050429">
    <property type="entry name" value="PTS_Glucose_EIICBA"/>
</dbReference>
<dbReference type="Proteomes" id="UP000886893">
    <property type="component" value="Unassembled WGS sequence"/>
</dbReference>
<dbReference type="InterPro" id="IPR036878">
    <property type="entry name" value="Glu_permease_IIB"/>
</dbReference>
<keyword evidence="2" id="KW-0762">Sugar transport</keyword>
<dbReference type="InterPro" id="IPR001996">
    <property type="entry name" value="PTS_IIB_1"/>
</dbReference>
<accession>A0A9D1G858</accession>
<reference evidence="8" key="2">
    <citation type="journal article" date="2021" name="PeerJ">
        <title>Extensive microbial diversity within the chicken gut microbiome revealed by metagenomics and culture.</title>
        <authorList>
            <person name="Gilroy R."/>
            <person name="Ravi A."/>
            <person name="Getino M."/>
            <person name="Pursley I."/>
            <person name="Horton D.L."/>
            <person name="Alikhan N.F."/>
            <person name="Baker D."/>
            <person name="Gharbi K."/>
            <person name="Hall N."/>
            <person name="Watson M."/>
            <person name="Adriaenssens E.M."/>
            <person name="Foster-Nyarko E."/>
            <person name="Jarju S."/>
            <person name="Secka A."/>
            <person name="Antonio M."/>
            <person name="Oren A."/>
            <person name="Chaudhuri R.R."/>
            <person name="La Ragione R."/>
            <person name="Hildebrand F."/>
            <person name="Pallen M.J."/>
        </authorList>
    </citation>
    <scope>NUCLEOTIDE SEQUENCE</scope>
    <source>
        <strain evidence="8">14508</strain>
    </source>
</reference>
<keyword evidence="3" id="KW-0808">Transferase</keyword>
<sequence length="131" mass="15128">MMKVWTQIPTWGIIVIIIGVVFILATIAFIILLKRYLKRKKEFLEEQKVIDSYYKNIIDAVGKIQNIEKVEQVGSRLSFYLKDQSLLQVEALKEIHITGIVKTSKKVTLVVGEMAAKYAQFIQEEIKNQEV</sequence>
<dbReference type="Gene3D" id="3.30.1360.60">
    <property type="entry name" value="Glucose permease domain IIB"/>
    <property type="match status" value="1"/>
</dbReference>
<reference evidence="8" key="1">
    <citation type="submission" date="2020-10" db="EMBL/GenBank/DDBJ databases">
        <authorList>
            <person name="Gilroy R."/>
        </authorList>
    </citation>
    <scope>NUCLEOTIDE SEQUENCE</scope>
    <source>
        <strain evidence="8">14508</strain>
    </source>
</reference>
<gene>
    <name evidence="8" type="ORF">IAD04_01730</name>
</gene>
<evidence type="ECO:0000256" key="3">
    <source>
        <dbReference type="ARBA" id="ARBA00022679"/>
    </source>
</evidence>
<evidence type="ECO:0000256" key="2">
    <source>
        <dbReference type="ARBA" id="ARBA00022597"/>
    </source>
</evidence>
<keyword evidence="4" id="KW-0598">Phosphotransferase system</keyword>
<evidence type="ECO:0000256" key="1">
    <source>
        <dbReference type="ARBA" id="ARBA00022448"/>
    </source>
</evidence>
<dbReference type="AlphaFoldDB" id="A0A9D1G858"/>
<evidence type="ECO:0000313" key="8">
    <source>
        <dbReference type="EMBL" id="HIT17085.1"/>
    </source>
</evidence>
<evidence type="ECO:0000256" key="4">
    <source>
        <dbReference type="ARBA" id="ARBA00022683"/>
    </source>
</evidence>
<feature type="domain" description="PTS EIIB type-1" evidence="7">
    <location>
        <begin position="51"/>
        <end position="131"/>
    </location>
</feature>
<dbReference type="PANTHER" id="PTHR30009:SF4">
    <property type="entry name" value="PTS SYSTEM N-ACETYLGLUCOSAMINE-SPECIFIC EIICBA COMPONENT"/>
    <property type="match status" value="1"/>
</dbReference>
<dbReference type="GO" id="GO:0090563">
    <property type="term" value="F:protein-phosphocysteine-sugar phosphotransferase activity"/>
    <property type="evidence" value="ECO:0007669"/>
    <property type="project" value="TreeGrafter"/>
</dbReference>
<dbReference type="SUPFAM" id="SSF55604">
    <property type="entry name" value="Glucose permease domain IIB"/>
    <property type="match status" value="1"/>
</dbReference>
<keyword evidence="6" id="KW-1133">Transmembrane helix</keyword>
<dbReference type="GO" id="GO:0005886">
    <property type="term" value="C:plasma membrane"/>
    <property type="evidence" value="ECO:0007669"/>
    <property type="project" value="TreeGrafter"/>
</dbReference>
<evidence type="ECO:0000259" key="7">
    <source>
        <dbReference type="PROSITE" id="PS51098"/>
    </source>
</evidence>
<evidence type="ECO:0000256" key="5">
    <source>
        <dbReference type="PROSITE-ProRule" id="PRU00421"/>
    </source>
</evidence>
<evidence type="ECO:0000313" key="9">
    <source>
        <dbReference type="Proteomes" id="UP000886893"/>
    </source>
</evidence>